<dbReference type="Pfam" id="PF13279">
    <property type="entry name" value="4HBT_2"/>
    <property type="match status" value="1"/>
</dbReference>
<dbReference type="InterPro" id="IPR050563">
    <property type="entry name" value="4-hydroxybenzoyl-CoA_TE"/>
</dbReference>
<comment type="caution">
    <text evidence="1">The sequence shown here is derived from an EMBL/GenBank/DDBJ whole genome shotgun (WGS) entry which is preliminary data.</text>
</comment>
<dbReference type="PANTHER" id="PTHR31793:SF24">
    <property type="entry name" value="LONG-CHAIN ACYL-COA THIOESTERASE FADM"/>
    <property type="match status" value="1"/>
</dbReference>
<dbReference type="EMBL" id="JACTVJ010000026">
    <property type="protein sequence ID" value="MBC9718418.1"/>
    <property type="molecule type" value="Genomic_DNA"/>
</dbReference>
<evidence type="ECO:0000313" key="2">
    <source>
        <dbReference type="Proteomes" id="UP000642284"/>
    </source>
</evidence>
<keyword evidence="2" id="KW-1185">Reference proteome</keyword>
<dbReference type="Proteomes" id="UP000642284">
    <property type="component" value="Unassembled WGS sequence"/>
</dbReference>
<evidence type="ECO:0000313" key="1">
    <source>
        <dbReference type="EMBL" id="MBC9718418.1"/>
    </source>
</evidence>
<protein>
    <submittedName>
        <fullName evidence="1">Acyl-CoA thioesterase</fullName>
    </submittedName>
</protein>
<dbReference type="PANTHER" id="PTHR31793">
    <property type="entry name" value="4-HYDROXYBENZOYL-COA THIOESTERASE FAMILY MEMBER"/>
    <property type="match status" value="1"/>
</dbReference>
<name>A0ABR7SVY8_9ACTN</name>
<reference evidence="1 2" key="1">
    <citation type="submission" date="2020-08" db="EMBL/GenBank/DDBJ databases">
        <title>Genemic of Streptomyces polyaspartic.</title>
        <authorList>
            <person name="Liu W."/>
        </authorList>
    </citation>
    <scope>NUCLEOTIDE SEQUENCE [LARGE SCALE GENOMIC DNA]</scope>
    <source>
        <strain evidence="1 2">TRM66268-LWL</strain>
    </source>
</reference>
<accession>A0ABR7SVY8</accession>
<sequence length="153" mass="17436">MPCSSGHGRHPPSVKESPVRQYTYPCPLRWADADSYGHINNALFLRYMEEARTRMFQELLSADEGSNRRNAFVVSRSVIDHRAPLHYRDEPVNVHVRVAGVSAATFELTYEICDADRKYAEASTSIVAYNLESERPRRLSVAERTFLSRFAAV</sequence>
<proteinExistence type="predicted"/>
<dbReference type="CDD" id="cd00586">
    <property type="entry name" value="4HBT"/>
    <property type="match status" value="1"/>
</dbReference>
<organism evidence="1 2">
    <name type="scientific">Streptomyces polyasparticus</name>
    <dbReference type="NCBI Taxonomy" id="2767826"/>
    <lineage>
        <taxon>Bacteria</taxon>
        <taxon>Bacillati</taxon>
        <taxon>Actinomycetota</taxon>
        <taxon>Actinomycetes</taxon>
        <taxon>Kitasatosporales</taxon>
        <taxon>Streptomycetaceae</taxon>
        <taxon>Streptomyces</taxon>
    </lineage>
</organism>
<gene>
    <name evidence="1" type="ORF">H9Y04_38435</name>
</gene>
<dbReference type="Gene3D" id="3.10.129.10">
    <property type="entry name" value="Hotdog Thioesterase"/>
    <property type="match status" value="1"/>
</dbReference>
<dbReference type="InterPro" id="IPR029069">
    <property type="entry name" value="HotDog_dom_sf"/>
</dbReference>
<dbReference type="SUPFAM" id="SSF54637">
    <property type="entry name" value="Thioesterase/thiol ester dehydrase-isomerase"/>
    <property type="match status" value="1"/>
</dbReference>